<reference evidence="3 4" key="1">
    <citation type="submission" date="2019-08" db="EMBL/GenBank/DDBJ databases">
        <title>Parahaliea maris sp. nov., isolated from the surface seawater.</title>
        <authorList>
            <person name="Liu Y."/>
        </authorList>
    </citation>
    <scope>NUCLEOTIDE SEQUENCE [LARGE SCALE GENOMIC DNA]</scope>
    <source>
        <strain evidence="3 4">S2-26</strain>
    </source>
</reference>
<dbReference type="RefSeq" id="WP_148065678.1">
    <property type="nucleotide sequence ID" value="NZ_VRYZ01000009.1"/>
</dbReference>
<evidence type="ECO:0000259" key="2">
    <source>
        <dbReference type="Pfam" id="PF01557"/>
    </source>
</evidence>
<dbReference type="Pfam" id="PF01557">
    <property type="entry name" value="FAA_hydrolase"/>
    <property type="match status" value="1"/>
</dbReference>
<protein>
    <submittedName>
        <fullName evidence="3">Fumarylacetoacetate hydrolase family protein</fullName>
    </submittedName>
</protein>
<organism evidence="3 4">
    <name type="scientific">Parahaliea aestuarii</name>
    <dbReference type="NCBI Taxonomy" id="1852021"/>
    <lineage>
        <taxon>Bacteria</taxon>
        <taxon>Pseudomonadati</taxon>
        <taxon>Pseudomonadota</taxon>
        <taxon>Gammaproteobacteria</taxon>
        <taxon>Cellvibrionales</taxon>
        <taxon>Halieaceae</taxon>
        <taxon>Parahaliea</taxon>
    </lineage>
</organism>
<dbReference type="AlphaFoldDB" id="A0A5C8ZL59"/>
<evidence type="ECO:0000256" key="1">
    <source>
        <dbReference type="ARBA" id="ARBA00022723"/>
    </source>
</evidence>
<keyword evidence="4" id="KW-1185">Reference proteome</keyword>
<dbReference type="OrthoDB" id="9805307at2"/>
<dbReference type="SUPFAM" id="SSF56529">
    <property type="entry name" value="FAH"/>
    <property type="match status" value="1"/>
</dbReference>
<dbReference type="Proteomes" id="UP000321933">
    <property type="component" value="Unassembled WGS sequence"/>
</dbReference>
<feature type="domain" description="Fumarylacetoacetase-like C-terminal" evidence="2">
    <location>
        <begin position="15"/>
        <end position="185"/>
    </location>
</feature>
<dbReference type="Gene3D" id="3.90.850.10">
    <property type="entry name" value="Fumarylacetoacetase-like, C-terminal domain"/>
    <property type="match status" value="1"/>
</dbReference>
<accession>A0A5C8ZL59</accession>
<dbReference type="GO" id="GO:0018773">
    <property type="term" value="F:acetylpyruvate hydrolase activity"/>
    <property type="evidence" value="ECO:0007669"/>
    <property type="project" value="TreeGrafter"/>
</dbReference>
<keyword evidence="3" id="KW-0378">Hydrolase</keyword>
<evidence type="ECO:0000313" key="4">
    <source>
        <dbReference type="Proteomes" id="UP000321933"/>
    </source>
</evidence>
<dbReference type="GO" id="GO:0046872">
    <property type="term" value="F:metal ion binding"/>
    <property type="evidence" value="ECO:0007669"/>
    <property type="project" value="UniProtKB-KW"/>
</dbReference>
<sequence length="204" mass="21752">MNTVTVDGRTVTPSKIVCVGRNYAAHIAELGNEVPDDMVVFLKPNSAIGSELQSRLGEPLHYEGELAFVVEGGALAAVGFGLDLTRRELQSQLKAKGLPWERAKAFDGAALFSDFVPLPAGAPEGLGLELEVDGELRQKGDISLMLYPPRTVLQQLAGFLSLEDGDIIMTGTPAGVGEVRAGETFSGHVLHGDRRLVSASWQAR</sequence>
<dbReference type="PANTHER" id="PTHR11820:SF7">
    <property type="entry name" value="ACYLPYRUVASE FAHD1, MITOCHONDRIAL"/>
    <property type="match status" value="1"/>
</dbReference>
<dbReference type="EMBL" id="VRYZ01000009">
    <property type="protein sequence ID" value="TXS89316.1"/>
    <property type="molecule type" value="Genomic_DNA"/>
</dbReference>
<evidence type="ECO:0000313" key="3">
    <source>
        <dbReference type="EMBL" id="TXS89316.1"/>
    </source>
</evidence>
<dbReference type="InterPro" id="IPR036663">
    <property type="entry name" value="Fumarylacetoacetase_C_sf"/>
</dbReference>
<gene>
    <name evidence="3" type="ORF">FVW59_17515</name>
</gene>
<proteinExistence type="predicted"/>
<keyword evidence="1" id="KW-0479">Metal-binding</keyword>
<comment type="caution">
    <text evidence="3">The sequence shown here is derived from an EMBL/GenBank/DDBJ whole genome shotgun (WGS) entry which is preliminary data.</text>
</comment>
<name>A0A5C8ZL59_9GAMM</name>
<dbReference type="PANTHER" id="PTHR11820">
    <property type="entry name" value="ACYLPYRUVASE"/>
    <property type="match status" value="1"/>
</dbReference>
<dbReference type="InterPro" id="IPR011234">
    <property type="entry name" value="Fumarylacetoacetase-like_C"/>
</dbReference>